<evidence type="ECO:0000313" key="2">
    <source>
        <dbReference type="Proteomes" id="UP000054995"/>
    </source>
</evidence>
<evidence type="ECO:0000313" key="1">
    <source>
        <dbReference type="EMBL" id="KRY88697.1"/>
    </source>
</evidence>
<name>A0A0V1FRR6_TRIPS</name>
<proteinExistence type="predicted"/>
<organism evidence="1 2">
    <name type="scientific">Trichinella pseudospiralis</name>
    <name type="common">Parasitic roundworm</name>
    <dbReference type="NCBI Taxonomy" id="6337"/>
    <lineage>
        <taxon>Eukaryota</taxon>
        <taxon>Metazoa</taxon>
        <taxon>Ecdysozoa</taxon>
        <taxon>Nematoda</taxon>
        <taxon>Enoplea</taxon>
        <taxon>Dorylaimia</taxon>
        <taxon>Trichinellida</taxon>
        <taxon>Trichinellidae</taxon>
        <taxon>Trichinella</taxon>
    </lineage>
</organism>
<comment type="caution">
    <text evidence="1">The sequence shown here is derived from an EMBL/GenBank/DDBJ whole genome shotgun (WGS) entry which is preliminary data.</text>
</comment>
<gene>
    <name evidence="1" type="ORF">T4D_7884</name>
</gene>
<dbReference type="AlphaFoldDB" id="A0A0V1FRR6"/>
<reference evidence="1 2" key="1">
    <citation type="submission" date="2015-01" db="EMBL/GenBank/DDBJ databases">
        <title>Evolution of Trichinella species and genotypes.</title>
        <authorList>
            <person name="Korhonen P.K."/>
            <person name="Edoardo P."/>
            <person name="Giuseppe L.R."/>
            <person name="Gasser R.B."/>
        </authorList>
    </citation>
    <scope>NUCLEOTIDE SEQUENCE [LARGE SCALE GENOMIC DNA]</scope>
    <source>
        <strain evidence="1">ISS470</strain>
    </source>
</reference>
<keyword evidence="2" id="KW-1185">Reference proteome</keyword>
<accession>A0A0V1FRR6</accession>
<dbReference type="EMBL" id="JYDT01000039">
    <property type="protein sequence ID" value="KRY88697.1"/>
    <property type="molecule type" value="Genomic_DNA"/>
</dbReference>
<sequence>MQQSSSWRTNPQPSIIHAVLRCKKPLPRAGSSVSSARLLARPSLFGDEPAKTEDDDTTTAAFSPILLLFDLHYRTPHLIFMSNSLYGSLLGLSPLQNHASVNRQTDSVIENRQKTATFVSSNHKEMKVTINFLKLKHNGYADIILRTPKVVLIWNQKIASQQNQAKELHNYFIKNSVELSEISSEAVSRNASGFSLPKSDEKHVLLFHDVLSTGNASMDSEFDL</sequence>
<dbReference type="Proteomes" id="UP000054995">
    <property type="component" value="Unassembled WGS sequence"/>
</dbReference>
<protein>
    <submittedName>
        <fullName evidence="1">Uncharacterized protein</fullName>
    </submittedName>
</protein>